<dbReference type="InterPro" id="IPR005110">
    <property type="entry name" value="MoeA_linker/N"/>
</dbReference>
<dbReference type="InterPro" id="IPR036135">
    <property type="entry name" value="MoeA_linker/N_sf"/>
</dbReference>
<dbReference type="EMBL" id="PFFQ01000054">
    <property type="protein sequence ID" value="PIW15027.1"/>
    <property type="molecule type" value="Genomic_DNA"/>
</dbReference>
<dbReference type="Gene3D" id="3.40.980.10">
    <property type="entry name" value="MoaB/Mog-like domain"/>
    <property type="match status" value="1"/>
</dbReference>
<dbReference type="InterPro" id="IPR001453">
    <property type="entry name" value="MoaB/Mog_dom"/>
</dbReference>
<dbReference type="GO" id="GO:0061599">
    <property type="term" value="F:molybdopterin molybdotransferase activity"/>
    <property type="evidence" value="ECO:0007669"/>
    <property type="project" value="UniProtKB-UniRule"/>
</dbReference>
<dbReference type="InterPro" id="IPR005111">
    <property type="entry name" value="MoeA_C_domain_IV"/>
</dbReference>
<evidence type="ECO:0000256" key="4">
    <source>
        <dbReference type="ARBA" id="ARBA00023150"/>
    </source>
</evidence>
<name>A0A2M7G075_9BACT</name>
<evidence type="ECO:0000256" key="5">
    <source>
        <dbReference type="ARBA" id="ARBA00047317"/>
    </source>
</evidence>
<keyword evidence="6" id="KW-0479">Metal-binding</keyword>
<dbReference type="UniPathway" id="UPA00344"/>
<comment type="catalytic activity">
    <reaction evidence="5">
        <text>adenylyl-molybdopterin + molybdate = Mo-molybdopterin + AMP + H(+)</text>
        <dbReference type="Rhea" id="RHEA:35047"/>
        <dbReference type="ChEBI" id="CHEBI:15378"/>
        <dbReference type="ChEBI" id="CHEBI:36264"/>
        <dbReference type="ChEBI" id="CHEBI:62727"/>
        <dbReference type="ChEBI" id="CHEBI:71302"/>
        <dbReference type="ChEBI" id="CHEBI:456215"/>
        <dbReference type="EC" id="2.10.1.1"/>
    </reaction>
</comment>
<dbReference type="InterPro" id="IPR038987">
    <property type="entry name" value="MoeA-like"/>
</dbReference>
<dbReference type="Pfam" id="PF03454">
    <property type="entry name" value="MoeA_C"/>
    <property type="match status" value="1"/>
</dbReference>
<keyword evidence="4 6" id="KW-0501">Molybdenum cofactor biosynthesis</keyword>
<sequence>MISVSEAMREILACIPSSPISELCLSEYYPAVLREPLVADRPFPPFDRVAMDGIALAHKTWQGGQRAFKVEAQQPAGTPAHTLHSELHCIEVMTGAVLPRGCDCVVKIEDLDLHEGRAHLKPDIKLQPRQNIHSQGSDYQTGEVLAKPGSILRAHHYAIAASVGKTSIKVSRLPRIALVSTGDELVQPSRSPLPHQIRSSNQSFFASALFQAHLAETENFHLPDSAPALESGLSSILAEFDMLIISGGVSMGLYDLVPGTLAKLGVRKIFHKVAQKPGKPLWFGVSQAGLPIFALPGNPVSAAICLYRYVFPALFQSLNRSPYPLSALLNQTVRFSKSLTQFLPVKLCQNESAQWLADPVKINGSGDFATLAKSDGFLELPAQPEVFEKGCAYPLWLWQV</sequence>
<dbReference type="Pfam" id="PF03453">
    <property type="entry name" value="MoeA_N"/>
    <property type="match status" value="1"/>
</dbReference>
<evidence type="ECO:0000313" key="8">
    <source>
        <dbReference type="EMBL" id="PIW15027.1"/>
    </source>
</evidence>
<dbReference type="CDD" id="cd00887">
    <property type="entry name" value="MoeA"/>
    <property type="match status" value="1"/>
</dbReference>
<proteinExistence type="inferred from homology"/>
<keyword evidence="6" id="KW-0500">Molybdenum</keyword>
<comment type="cofactor">
    <cofactor evidence="6">
        <name>Mg(2+)</name>
        <dbReference type="ChEBI" id="CHEBI:18420"/>
    </cofactor>
</comment>
<dbReference type="PANTHER" id="PTHR10192:SF5">
    <property type="entry name" value="GEPHYRIN"/>
    <property type="match status" value="1"/>
</dbReference>
<dbReference type="SUPFAM" id="SSF63867">
    <property type="entry name" value="MoeA C-terminal domain-like"/>
    <property type="match status" value="1"/>
</dbReference>
<accession>A0A2M7G075</accession>
<evidence type="ECO:0000256" key="2">
    <source>
        <dbReference type="ARBA" id="ARBA00005046"/>
    </source>
</evidence>
<protein>
    <recommendedName>
        <fullName evidence="6">Molybdopterin molybdenumtransferase</fullName>
        <ecNumber evidence="6">2.10.1.1</ecNumber>
    </recommendedName>
</protein>
<dbReference type="Pfam" id="PF00994">
    <property type="entry name" value="MoCF_biosynth"/>
    <property type="match status" value="1"/>
</dbReference>
<dbReference type="InterPro" id="IPR008284">
    <property type="entry name" value="MoCF_biosynth_CS"/>
</dbReference>
<dbReference type="Gene3D" id="2.170.190.11">
    <property type="entry name" value="Molybdopterin biosynthesis moea protein, domain 3"/>
    <property type="match status" value="1"/>
</dbReference>
<dbReference type="AlphaFoldDB" id="A0A2M7G075"/>
<comment type="function">
    <text evidence="1 6">Catalyzes the insertion of molybdate into adenylated molybdopterin with the concomitant release of AMP.</text>
</comment>
<dbReference type="Gene3D" id="2.40.340.10">
    <property type="entry name" value="MoeA, C-terminal, domain IV"/>
    <property type="match status" value="1"/>
</dbReference>
<keyword evidence="6 8" id="KW-0808">Transferase</keyword>
<dbReference type="GO" id="GO:0005829">
    <property type="term" value="C:cytosol"/>
    <property type="evidence" value="ECO:0007669"/>
    <property type="project" value="TreeGrafter"/>
</dbReference>
<feature type="domain" description="MoaB/Mog" evidence="7">
    <location>
        <begin position="177"/>
        <end position="316"/>
    </location>
</feature>
<dbReference type="PANTHER" id="PTHR10192">
    <property type="entry name" value="MOLYBDOPTERIN BIOSYNTHESIS PROTEIN"/>
    <property type="match status" value="1"/>
</dbReference>
<comment type="caution">
    <text evidence="8">The sequence shown here is derived from an EMBL/GenBank/DDBJ whole genome shotgun (WGS) entry which is preliminary data.</text>
</comment>
<gene>
    <name evidence="8" type="ORF">COW36_19075</name>
</gene>
<dbReference type="Gene3D" id="3.90.105.10">
    <property type="entry name" value="Molybdopterin biosynthesis moea protein, domain 2"/>
    <property type="match status" value="1"/>
</dbReference>
<dbReference type="SUPFAM" id="SSF63882">
    <property type="entry name" value="MoeA N-terminal region -like"/>
    <property type="match status" value="1"/>
</dbReference>
<dbReference type="Proteomes" id="UP000231019">
    <property type="component" value="Unassembled WGS sequence"/>
</dbReference>
<comment type="similarity">
    <text evidence="3 6">Belongs to the MoeA family.</text>
</comment>
<dbReference type="SUPFAM" id="SSF53218">
    <property type="entry name" value="Molybdenum cofactor biosynthesis proteins"/>
    <property type="match status" value="1"/>
</dbReference>
<dbReference type="PROSITE" id="PS01079">
    <property type="entry name" value="MOCF_BIOSYNTHESIS_2"/>
    <property type="match status" value="1"/>
</dbReference>
<evidence type="ECO:0000313" key="9">
    <source>
        <dbReference type="Proteomes" id="UP000231019"/>
    </source>
</evidence>
<dbReference type="GO" id="GO:0046872">
    <property type="term" value="F:metal ion binding"/>
    <property type="evidence" value="ECO:0007669"/>
    <property type="project" value="UniProtKB-UniRule"/>
</dbReference>
<dbReference type="InterPro" id="IPR036688">
    <property type="entry name" value="MoeA_C_domain_IV_sf"/>
</dbReference>
<dbReference type="EC" id="2.10.1.1" evidence="6"/>
<dbReference type="GO" id="GO:0006777">
    <property type="term" value="P:Mo-molybdopterin cofactor biosynthetic process"/>
    <property type="evidence" value="ECO:0007669"/>
    <property type="project" value="UniProtKB-UniRule"/>
</dbReference>
<dbReference type="InterPro" id="IPR036425">
    <property type="entry name" value="MoaB/Mog-like_dom_sf"/>
</dbReference>
<keyword evidence="6" id="KW-0460">Magnesium</keyword>
<evidence type="ECO:0000256" key="1">
    <source>
        <dbReference type="ARBA" id="ARBA00002901"/>
    </source>
</evidence>
<evidence type="ECO:0000256" key="6">
    <source>
        <dbReference type="RuleBase" id="RU365090"/>
    </source>
</evidence>
<evidence type="ECO:0000259" key="7">
    <source>
        <dbReference type="SMART" id="SM00852"/>
    </source>
</evidence>
<organism evidence="8 9">
    <name type="scientific">bacterium (Candidatus Blackallbacteria) CG17_big_fil_post_rev_8_21_14_2_50_48_46</name>
    <dbReference type="NCBI Taxonomy" id="2014261"/>
    <lineage>
        <taxon>Bacteria</taxon>
        <taxon>Candidatus Blackallbacteria</taxon>
    </lineage>
</organism>
<reference evidence="8 9" key="1">
    <citation type="submission" date="2017-09" db="EMBL/GenBank/DDBJ databases">
        <title>Depth-based differentiation of microbial function through sediment-hosted aquifers and enrichment of novel symbionts in the deep terrestrial subsurface.</title>
        <authorList>
            <person name="Probst A.J."/>
            <person name="Ladd B."/>
            <person name="Jarett J.K."/>
            <person name="Geller-Mcgrath D.E."/>
            <person name="Sieber C.M."/>
            <person name="Emerson J.B."/>
            <person name="Anantharaman K."/>
            <person name="Thomas B.C."/>
            <person name="Malmstrom R."/>
            <person name="Stieglmeier M."/>
            <person name="Klingl A."/>
            <person name="Woyke T."/>
            <person name="Ryan C.M."/>
            <person name="Banfield J.F."/>
        </authorList>
    </citation>
    <scope>NUCLEOTIDE SEQUENCE [LARGE SCALE GENOMIC DNA]</scope>
    <source>
        <strain evidence="8">CG17_big_fil_post_rev_8_21_14_2_50_48_46</strain>
    </source>
</reference>
<comment type="pathway">
    <text evidence="2 6">Cofactor biosynthesis; molybdopterin biosynthesis.</text>
</comment>
<dbReference type="SMART" id="SM00852">
    <property type="entry name" value="MoCF_biosynth"/>
    <property type="match status" value="1"/>
</dbReference>
<evidence type="ECO:0000256" key="3">
    <source>
        <dbReference type="ARBA" id="ARBA00010763"/>
    </source>
</evidence>